<dbReference type="STRING" id="910347.SAMN05421773_11967"/>
<evidence type="ECO:0000313" key="2">
    <source>
        <dbReference type="Proteomes" id="UP000199207"/>
    </source>
</evidence>
<dbReference type="RefSeq" id="WP_093841168.1">
    <property type="nucleotide sequence ID" value="NZ_FOLM01000019.1"/>
</dbReference>
<dbReference type="AlphaFoldDB" id="A0A1I1TF40"/>
<gene>
    <name evidence="1" type="ORF">SAMN05421773_11967</name>
</gene>
<proteinExistence type="predicted"/>
<evidence type="ECO:0008006" key="3">
    <source>
        <dbReference type="Google" id="ProtNLM"/>
    </source>
</evidence>
<accession>A0A1I1TF40</accession>
<dbReference type="OrthoDB" id="3854519at2"/>
<dbReference type="Proteomes" id="UP000199207">
    <property type="component" value="Unassembled WGS sequence"/>
</dbReference>
<evidence type="ECO:0000313" key="1">
    <source>
        <dbReference type="EMBL" id="SFD57215.1"/>
    </source>
</evidence>
<organism evidence="1 2">
    <name type="scientific">Streptomyces aidingensis</name>
    <dbReference type="NCBI Taxonomy" id="910347"/>
    <lineage>
        <taxon>Bacteria</taxon>
        <taxon>Bacillati</taxon>
        <taxon>Actinomycetota</taxon>
        <taxon>Actinomycetes</taxon>
        <taxon>Kitasatosporales</taxon>
        <taxon>Streptomycetaceae</taxon>
        <taxon>Streptomyces</taxon>
    </lineage>
</organism>
<protein>
    <recommendedName>
        <fullName evidence="3">Zinc-finger</fullName>
    </recommendedName>
</protein>
<name>A0A1I1TF40_9ACTN</name>
<dbReference type="EMBL" id="FOLM01000019">
    <property type="protein sequence ID" value="SFD57215.1"/>
    <property type="molecule type" value="Genomic_DNA"/>
</dbReference>
<reference evidence="1 2" key="1">
    <citation type="submission" date="2016-10" db="EMBL/GenBank/DDBJ databases">
        <authorList>
            <person name="de Groot N.N."/>
        </authorList>
    </citation>
    <scope>NUCLEOTIDE SEQUENCE [LARGE SCALE GENOMIC DNA]</scope>
    <source>
        <strain evidence="1 2">CGMCC 4.5739</strain>
    </source>
</reference>
<sequence length="69" mass="7643">MEHAMRAEYPHDDPGAGVKSWHMVRGEGNAAMCGRELLPDAELRPDSDWGTTAEPMCHTCGAMYLREVP</sequence>
<keyword evidence="2" id="KW-1185">Reference proteome</keyword>